<dbReference type="Proteomes" id="UP000318939">
    <property type="component" value="Plasmid unnamed1"/>
</dbReference>
<reference evidence="1 2" key="1">
    <citation type="journal article" date="2019" name="Phytopathology">
        <title>A Novel Group of Rhizobium tumorigenes-Like Agrobacteria Associated with Crown Gall Disease of Rhododendron and Blueberry.</title>
        <authorList>
            <person name="Kuzmanovic N."/>
            <person name="Behrens P."/>
            <person name="Idczak E."/>
            <person name="Wagner S."/>
            <person name="Gotz M."/>
            <person name="Sproer C."/>
            <person name="Bunk B."/>
            <person name="Overmann J."/>
            <person name="Smalla K."/>
        </authorList>
    </citation>
    <scope>NUCLEOTIDE SEQUENCE [LARGE SCALE GENOMIC DNA]</scope>
    <source>
        <strain evidence="2">rho-6.2</strain>
    </source>
</reference>
<reference evidence="1 2" key="2">
    <citation type="journal article" date="2023" name="MicrobiologyOpen">
        <title>Genomics of the tumorigenes clade of the family Rhizobiaceae and description of Rhizobium rhododendri sp. nov.</title>
        <authorList>
            <person name="Kuzmanovic N."/>
            <person name="diCenzo G.C."/>
            <person name="Bunk B."/>
            <person name="Sproeer C."/>
            <person name="Fruehling A."/>
            <person name="Neumann-Schaal M."/>
            <person name="Overmann J."/>
            <person name="Smalla K."/>
        </authorList>
    </citation>
    <scope>NUCLEOTIDE SEQUENCE [LARGE SCALE GENOMIC DNA]</scope>
    <source>
        <strain evidence="2">rho-6.2</strain>
        <plasmid evidence="1 2">unnamed1</plasmid>
    </source>
</reference>
<name>A0ABY8IR07_9HYPH</name>
<evidence type="ECO:0000313" key="2">
    <source>
        <dbReference type="Proteomes" id="UP000318939"/>
    </source>
</evidence>
<proteinExistence type="predicted"/>
<organism evidence="1 2">
    <name type="scientific">Rhizobium rhododendri</name>
    <dbReference type="NCBI Taxonomy" id="2506430"/>
    <lineage>
        <taxon>Bacteria</taxon>
        <taxon>Pseudomonadati</taxon>
        <taxon>Pseudomonadota</taxon>
        <taxon>Alphaproteobacteria</taxon>
        <taxon>Hyphomicrobiales</taxon>
        <taxon>Rhizobiaceae</taxon>
        <taxon>Rhizobium/Agrobacterium group</taxon>
        <taxon>Rhizobium</taxon>
    </lineage>
</organism>
<dbReference type="RefSeq" id="WP_142830969.1">
    <property type="nucleotide sequence ID" value="NZ_CP117268.1"/>
</dbReference>
<protein>
    <submittedName>
        <fullName evidence="1">Uncharacterized protein</fullName>
    </submittedName>
</protein>
<sequence>MDLMKIVAALAETYWDRPADEAELVAMAGEAMRDKTSIAKPLTDKAGALFNTEPAHFEAVLRVEAGR</sequence>
<geneLocation type="plasmid" evidence="1 2">
    <name>unnamed1</name>
</geneLocation>
<keyword evidence="1" id="KW-0614">Plasmid</keyword>
<gene>
    <name evidence="1" type="ORF">PR018_18875</name>
</gene>
<dbReference type="EMBL" id="CP117268">
    <property type="protein sequence ID" value="WFS25642.1"/>
    <property type="molecule type" value="Genomic_DNA"/>
</dbReference>
<accession>A0ABY8IR07</accession>
<evidence type="ECO:0000313" key="1">
    <source>
        <dbReference type="EMBL" id="WFS25642.1"/>
    </source>
</evidence>
<keyword evidence="2" id="KW-1185">Reference proteome</keyword>